<gene>
    <name evidence="2" type="ORF">QE369_004601</name>
</gene>
<feature type="chain" id="PRO_5042460422" description="Secreted protein" evidence="1">
    <location>
        <begin position="20"/>
        <end position="153"/>
    </location>
</feature>
<dbReference type="NCBIfam" id="NF041110">
    <property type="entry name" value="HPE1_fam_CxxC"/>
    <property type="match status" value="1"/>
</dbReference>
<dbReference type="RefSeq" id="WP_309772544.1">
    <property type="nucleotide sequence ID" value="NZ_JAVIZC010000003.1"/>
</dbReference>
<protein>
    <recommendedName>
        <fullName evidence="4">Secreted protein</fullName>
    </recommendedName>
</protein>
<organism evidence="2 3">
    <name type="scientific">Agrobacterium larrymoorei</name>
    <dbReference type="NCBI Taxonomy" id="160699"/>
    <lineage>
        <taxon>Bacteria</taxon>
        <taxon>Pseudomonadati</taxon>
        <taxon>Pseudomonadota</taxon>
        <taxon>Alphaproteobacteria</taxon>
        <taxon>Hyphomicrobiales</taxon>
        <taxon>Rhizobiaceae</taxon>
        <taxon>Rhizobium/Agrobacterium group</taxon>
        <taxon>Agrobacterium</taxon>
    </lineage>
</organism>
<evidence type="ECO:0000256" key="1">
    <source>
        <dbReference type="SAM" id="SignalP"/>
    </source>
</evidence>
<proteinExistence type="predicted"/>
<dbReference type="InterPro" id="IPR049748">
    <property type="entry name" value="HPE1-like_N_CxxC"/>
</dbReference>
<keyword evidence="1" id="KW-0732">Signal</keyword>
<name>A0AAJ2BKN6_9HYPH</name>
<accession>A0AAJ2BKN6</accession>
<feature type="signal peptide" evidence="1">
    <location>
        <begin position="1"/>
        <end position="19"/>
    </location>
</feature>
<evidence type="ECO:0000313" key="2">
    <source>
        <dbReference type="EMBL" id="MDR6104404.1"/>
    </source>
</evidence>
<reference evidence="2" key="1">
    <citation type="submission" date="2023-08" db="EMBL/GenBank/DDBJ databases">
        <title>Functional and genomic diversity of the sorghum phyllosphere microbiome.</title>
        <authorList>
            <person name="Shade A."/>
        </authorList>
    </citation>
    <scope>NUCLEOTIDE SEQUENCE</scope>
    <source>
        <strain evidence="2">SORGH_AS_0974</strain>
    </source>
</reference>
<dbReference type="Proteomes" id="UP001255601">
    <property type="component" value="Unassembled WGS sequence"/>
</dbReference>
<evidence type="ECO:0000313" key="3">
    <source>
        <dbReference type="Proteomes" id="UP001255601"/>
    </source>
</evidence>
<sequence length="153" mass="16131">MFKFVLTAGMMFISGTALASSIEVVHGTKTSNGSVLIVTCNTCSSATFSGKTSAKPVLTRGMQSISTREVGGRKETVRTEAWLGGSPVTFVSSNPLWLPQEHPVPVVAEHTPQAVENQIALEGNPLPTQTTQPVLAEADGLGNITLMSIRPSH</sequence>
<evidence type="ECO:0008006" key="4">
    <source>
        <dbReference type="Google" id="ProtNLM"/>
    </source>
</evidence>
<comment type="caution">
    <text evidence="2">The sequence shown here is derived from an EMBL/GenBank/DDBJ whole genome shotgun (WGS) entry which is preliminary data.</text>
</comment>
<dbReference type="AlphaFoldDB" id="A0AAJ2BKN6"/>
<dbReference type="EMBL" id="JAVIZC010000003">
    <property type="protein sequence ID" value="MDR6104404.1"/>
    <property type="molecule type" value="Genomic_DNA"/>
</dbReference>